<dbReference type="EMBL" id="HG994584">
    <property type="protein sequence ID" value="CAF2944392.1"/>
    <property type="molecule type" value="Genomic_DNA"/>
</dbReference>
<dbReference type="AlphaFoldDB" id="A0A7R8CVF3"/>
<name>A0A7R8CVF3_LEPSM</name>
<reference evidence="2" key="1">
    <citation type="submission" date="2021-02" db="EMBL/GenBank/DDBJ databases">
        <authorList>
            <person name="Bekaert M."/>
        </authorList>
    </citation>
    <scope>NUCLEOTIDE SEQUENCE</scope>
    <source>
        <strain evidence="2">IoA-00</strain>
    </source>
</reference>
<feature type="compositionally biased region" description="Polar residues" evidence="1">
    <location>
        <begin position="13"/>
        <end position="54"/>
    </location>
</feature>
<keyword evidence="3" id="KW-1185">Reference proteome</keyword>
<sequence length="232" mass="26400">MHEEDDNKKSLNDTRLSPKNTQITSINSKEYHIFNSSSNGTKYQSSDNLTQESTCDADDLPSKSSIELKNSSNQSQKTHDDSQNHFPKRGRVDTPAHGNNSYHSFENSSRKKSSFIDVEKIKKNDKCQPMDCYVTPPRPDSHIKNLQINLEGTCNGADMEKFEPNQEASISSLRPFTPKTLDYSTIHECLSTTSYDSSNASIELPFKERYAPYDDHKWANLGKDILRLKEIQ</sequence>
<feature type="region of interest" description="Disordered" evidence="1">
    <location>
        <begin position="1"/>
        <end position="109"/>
    </location>
</feature>
<evidence type="ECO:0000313" key="2">
    <source>
        <dbReference type="EMBL" id="CAF2944392.1"/>
    </source>
</evidence>
<protein>
    <submittedName>
        <fullName evidence="2">(salmon louse) hypothetical protein</fullName>
    </submittedName>
</protein>
<proteinExistence type="predicted"/>
<feature type="compositionally biased region" description="Polar residues" evidence="1">
    <location>
        <begin position="97"/>
        <end position="107"/>
    </location>
</feature>
<dbReference type="Proteomes" id="UP000675881">
    <property type="component" value="Chromosome 5"/>
</dbReference>
<evidence type="ECO:0000256" key="1">
    <source>
        <dbReference type="SAM" id="MobiDB-lite"/>
    </source>
</evidence>
<evidence type="ECO:0000313" key="3">
    <source>
        <dbReference type="Proteomes" id="UP000675881"/>
    </source>
</evidence>
<feature type="compositionally biased region" description="Basic and acidic residues" evidence="1">
    <location>
        <begin position="1"/>
        <end position="12"/>
    </location>
</feature>
<dbReference type="OrthoDB" id="1939643at2759"/>
<gene>
    <name evidence="2" type="ORF">LSAA_10889</name>
</gene>
<accession>A0A7R8CVF3</accession>
<organism evidence="2 3">
    <name type="scientific">Lepeophtheirus salmonis</name>
    <name type="common">Salmon louse</name>
    <name type="synonym">Caligus salmonis</name>
    <dbReference type="NCBI Taxonomy" id="72036"/>
    <lineage>
        <taxon>Eukaryota</taxon>
        <taxon>Metazoa</taxon>
        <taxon>Ecdysozoa</taxon>
        <taxon>Arthropoda</taxon>
        <taxon>Crustacea</taxon>
        <taxon>Multicrustacea</taxon>
        <taxon>Hexanauplia</taxon>
        <taxon>Copepoda</taxon>
        <taxon>Siphonostomatoida</taxon>
        <taxon>Caligidae</taxon>
        <taxon>Lepeophtheirus</taxon>
    </lineage>
</organism>
<feature type="compositionally biased region" description="Polar residues" evidence="1">
    <location>
        <begin position="62"/>
        <end position="76"/>
    </location>
</feature>